<dbReference type="SUPFAM" id="SSF50998">
    <property type="entry name" value="Quinoprotein alcohol dehydrogenase-like"/>
    <property type="match status" value="1"/>
</dbReference>
<feature type="repeat" description="WD" evidence="6">
    <location>
        <begin position="151"/>
        <end position="192"/>
    </location>
</feature>
<dbReference type="PANTHER" id="PTHR44267:SF1">
    <property type="entry name" value="WD REPEAT-CONTAINING PROTEIN 43"/>
    <property type="match status" value="1"/>
</dbReference>
<dbReference type="InterPro" id="IPR015943">
    <property type="entry name" value="WD40/YVTN_repeat-like_dom_sf"/>
</dbReference>
<dbReference type="eggNOG" id="KOG4547">
    <property type="taxonomic scope" value="Eukaryota"/>
</dbReference>
<dbReference type="VEuPathDB" id="FungiDB:CC1G_03766"/>
<evidence type="ECO:0000256" key="1">
    <source>
        <dbReference type="ARBA" id="ARBA00004604"/>
    </source>
</evidence>
<evidence type="ECO:0000259" key="8">
    <source>
        <dbReference type="Pfam" id="PF04003"/>
    </source>
</evidence>
<dbReference type="OrthoDB" id="30195at2759"/>
<reference evidence="9 10" key="1">
    <citation type="journal article" date="2010" name="Proc. Natl. Acad. Sci. U.S.A.">
        <title>Insights into evolution of multicellular fungi from the assembled chromosomes of the mushroom Coprinopsis cinerea (Coprinus cinereus).</title>
        <authorList>
            <person name="Stajich J.E."/>
            <person name="Wilke S.K."/>
            <person name="Ahren D."/>
            <person name="Au C.H."/>
            <person name="Birren B.W."/>
            <person name="Borodovsky M."/>
            <person name="Burns C."/>
            <person name="Canback B."/>
            <person name="Casselton L.A."/>
            <person name="Cheng C.K."/>
            <person name="Deng J."/>
            <person name="Dietrich F.S."/>
            <person name="Fargo D.C."/>
            <person name="Farman M.L."/>
            <person name="Gathman A.C."/>
            <person name="Goldberg J."/>
            <person name="Guigo R."/>
            <person name="Hoegger P.J."/>
            <person name="Hooker J.B."/>
            <person name="Huggins A."/>
            <person name="James T.Y."/>
            <person name="Kamada T."/>
            <person name="Kilaru S."/>
            <person name="Kodira C."/>
            <person name="Kues U."/>
            <person name="Kupfer D."/>
            <person name="Kwan H.S."/>
            <person name="Lomsadze A."/>
            <person name="Li W."/>
            <person name="Lilly W.W."/>
            <person name="Ma L.J."/>
            <person name="Mackey A.J."/>
            <person name="Manning G."/>
            <person name="Martin F."/>
            <person name="Muraguchi H."/>
            <person name="Natvig D.O."/>
            <person name="Palmerini H."/>
            <person name="Ramesh M.A."/>
            <person name="Rehmeyer C.J."/>
            <person name="Roe B.A."/>
            <person name="Shenoy N."/>
            <person name="Stanke M."/>
            <person name="Ter-Hovhannisyan V."/>
            <person name="Tunlid A."/>
            <person name="Velagapudi R."/>
            <person name="Vision T.J."/>
            <person name="Zeng Q."/>
            <person name="Zolan M.E."/>
            <person name="Pukkila P.J."/>
        </authorList>
    </citation>
    <scope>NUCLEOTIDE SEQUENCE [LARGE SCALE GENOMIC DNA]</scope>
    <source>
        <strain evidence="10">Okayama-7 / 130 / ATCC MYA-4618 / FGSC 9003</strain>
    </source>
</reference>
<gene>
    <name evidence="9" type="ORF">CC1G_03766</name>
</gene>
<accession>A8N259</accession>
<feature type="region of interest" description="Disordered" evidence="7">
    <location>
        <begin position="675"/>
        <end position="767"/>
    </location>
</feature>
<dbReference type="Pfam" id="PF04003">
    <property type="entry name" value="Utp12"/>
    <property type="match status" value="1"/>
</dbReference>
<comment type="subcellular location">
    <subcellularLocation>
        <location evidence="1">Nucleus</location>
        <location evidence="1">Nucleolus</location>
    </subcellularLocation>
</comment>
<dbReference type="GO" id="GO:0000462">
    <property type="term" value="P:maturation of SSU-rRNA from tricistronic rRNA transcript (SSU-rRNA, 5.8S rRNA, LSU-rRNA)"/>
    <property type="evidence" value="ECO:0007669"/>
    <property type="project" value="TreeGrafter"/>
</dbReference>
<evidence type="ECO:0000256" key="2">
    <source>
        <dbReference type="ARBA" id="ARBA00022574"/>
    </source>
</evidence>
<feature type="region of interest" description="Disordered" evidence="7">
    <location>
        <begin position="95"/>
        <end position="122"/>
    </location>
</feature>
<dbReference type="OMA" id="CEHAVNP"/>
<feature type="region of interest" description="Disordered" evidence="7">
    <location>
        <begin position="1"/>
        <end position="24"/>
    </location>
</feature>
<proteinExistence type="inferred from homology"/>
<dbReference type="AlphaFoldDB" id="A8N259"/>
<dbReference type="InterPro" id="IPR052414">
    <property type="entry name" value="U3_snoRNA-assoc_WDR"/>
</dbReference>
<evidence type="ECO:0000256" key="4">
    <source>
        <dbReference type="ARBA" id="ARBA00023242"/>
    </source>
</evidence>
<keyword evidence="10" id="KW-1185">Reference proteome</keyword>
<dbReference type="PROSITE" id="PS00678">
    <property type="entry name" value="WD_REPEATS_1"/>
    <property type="match status" value="1"/>
</dbReference>
<dbReference type="EMBL" id="AACS02000001">
    <property type="protein sequence ID" value="EAU92979.1"/>
    <property type="molecule type" value="Genomic_DNA"/>
</dbReference>
<dbReference type="FunCoup" id="A8N259">
    <property type="interactions" value="528"/>
</dbReference>
<feature type="domain" description="Small-subunit processome Utp12" evidence="8">
    <location>
        <begin position="532"/>
        <end position="649"/>
    </location>
</feature>
<feature type="region of interest" description="Disordered" evidence="7">
    <location>
        <begin position="480"/>
        <end position="516"/>
    </location>
</feature>
<comment type="caution">
    <text evidence="9">The sequence shown here is derived from an EMBL/GenBank/DDBJ whole genome shotgun (WGS) entry which is preliminary data.</text>
</comment>
<feature type="compositionally biased region" description="Acidic residues" evidence="7">
    <location>
        <begin position="685"/>
        <end position="767"/>
    </location>
</feature>
<dbReference type="PANTHER" id="PTHR44267">
    <property type="entry name" value="WD REPEAT-CONTAINING PROTEIN 43"/>
    <property type="match status" value="1"/>
</dbReference>
<evidence type="ECO:0000313" key="9">
    <source>
        <dbReference type="EMBL" id="EAU92979.1"/>
    </source>
</evidence>
<evidence type="ECO:0000256" key="3">
    <source>
        <dbReference type="ARBA" id="ARBA00022737"/>
    </source>
</evidence>
<sequence length="767" mass="81988">MAPSQKPSKTKSKASKARPISTAAISQPHVEDASILTSLSAFSQDAHLFAYLQLAVDKHRLRVYNTASGHSLAEYTVDTARVSALHWDTLNFASESQPDVASPSKKKRKKRQSLAPEETPSSAGTEVVVLGLSDGTISFFSPSHGRVLRTLSHPSSSTPVLSLATSKNVIWSSSADGVVRSWNIQTSEIIDTWKTEDRIPYTALSVRPNQEDDRTDLLVAHHNVRLVSRSNDVLSSSRSTQIASFTGHASSIKLTKWAQSEIPPGRFVTMAEGDRFLYVWDIEDGTTSEGKASASIPLDSEPRTFSISPASGKVALAALSASGKVSVYPIPEELVPPASTNTTSHKIPTLLSRSNIVAPAKNSASTSPVINIAFNSTDNTSLRIARLAKGVRPVFSNVKFLDDSGSYISDITLEELDLSVVKDADAGISTQRYAEGSANVVGSAIDLGVKESGDDVPVRDIDGDLEVDLAELSLGQRLTALNDGEARHSDSDDEEGVSRSPKKKKGGPKRDVSSVPANSLTRTLIQALHSSDSRLLESCLAHSDPTLIQNTVKRLPPQLAVPLVVACTERLGRGARAANMKGGGGGASSQRGTGLIMWIKTALAVHAGHLMTIPDLVARLSGLYTTINARLALHENLLLLNGKLDMVLSQVELRSSAAPAPLTIKKDKSKGKAVQSSVAKHYVEGESESSEADDDGDVEIESGDEEGSVEDVELGGDSDDEDGSDEEDDEDDDLDESDEEDGSMNGFIDDEAEEEWSDEEDEGDESE</sequence>
<dbReference type="Proteomes" id="UP000001861">
    <property type="component" value="Unassembled WGS sequence"/>
</dbReference>
<comment type="similarity">
    <text evidence="5">Belongs to the UTP5 family.</text>
</comment>
<dbReference type="KEGG" id="cci:CC1G_03766"/>
<evidence type="ECO:0000256" key="5">
    <source>
        <dbReference type="ARBA" id="ARBA00038335"/>
    </source>
</evidence>
<name>A8N259_COPC7</name>
<keyword evidence="3" id="KW-0677">Repeat</keyword>
<dbReference type="GO" id="GO:0032040">
    <property type="term" value="C:small-subunit processome"/>
    <property type="evidence" value="ECO:0007669"/>
    <property type="project" value="UniProtKB-ARBA"/>
</dbReference>
<dbReference type="InterPro" id="IPR019775">
    <property type="entry name" value="WD40_repeat_CS"/>
</dbReference>
<dbReference type="InterPro" id="IPR011047">
    <property type="entry name" value="Quinoprotein_ADH-like_sf"/>
</dbReference>
<dbReference type="SMART" id="SM00320">
    <property type="entry name" value="WD40"/>
    <property type="match status" value="3"/>
</dbReference>
<evidence type="ECO:0000256" key="7">
    <source>
        <dbReference type="SAM" id="MobiDB-lite"/>
    </source>
</evidence>
<dbReference type="PROSITE" id="PS50082">
    <property type="entry name" value="WD_REPEATS_2"/>
    <property type="match status" value="1"/>
</dbReference>
<dbReference type="InParanoid" id="A8N259"/>
<organism evidence="9 10">
    <name type="scientific">Coprinopsis cinerea (strain Okayama-7 / 130 / ATCC MYA-4618 / FGSC 9003)</name>
    <name type="common">Inky cap fungus</name>
    <name type="synonym">Hormographiella aspergillata</name>
    <dbReference type="NCBI Taxonomy" id="240176"/>
    <lineage>
        <taxon>Eukaryota</taxon>
        <taxon>Fungi</taxon>
        <taxon>Dikarya</taxon>
        <taxon>Basidiomycota</taxon>
        <taxon>Agaricomycotina</taxon>
        <taxon>Agaricomycetes</taxon>
        <taxon>Agaricomycetidae</taxon>
        <taxon>Agaricales</taxon>
        <taxon>Agaricineae</taxon>
        <taxon>Psathyrellaceae</taxon>
        <taxon>Coprinopsis</taxon>
    </lineage>
</organism>
<keyword evidence="4" id="KW-0539">Nucleus</keyword>
<keyword evidence="2 6" id="KW-0853">WD repeat</keyword>
<dbReference type="InterPro" id="IPR007148">
    <property type="entry name" value="SSU_processome_Utp12"/>
</dbReference>
<dbReference type="RefSeq" id="XP_001828972.1">
    <property type="nucleotide sequence ID" value="XM_001828920.1"/>
</dbReference>
<dbReference type="InterPro" id="IPR001680">
    <property type="entry name" value="WD40_rpt"/>
</dbReference>
<dbReference type="GeneID" id="6005398"/>
<dbReference type="STRING" id="240176.A8N259"/>
<protein>
    <recommendedName>
        <fullName evidence="8">Small-subunit processome Utp12 domain-containing protein</fullName>
    </recommendedName>
</protein>
<dbReference type="Gene3D" id="2.130.10.10">
    <property type="entry name" value="YVTN repeat-like/Quinoprotein amine dehydrogenase"/>
    <property type="match status" value="1"/>
</dbReference>
<evidence type="ECO:0000256" key="6">
    <source>
        <dbReference type="PROSITE-ProRule" id="PRU00221"/>
    </source>
</evidence>
<evidence type="ECO:0000313" key="10">
    <source>
        <dbReference type="Proteomes" id="UP000001861"/>
    </source>
</evidence>